<sequence>MGERLIVEIERLDASYPSSFNSGKSVFFFHHSGRLQGSDNRVNGVINQVKQNTMFVTLQADELPDWMEGNRLGIDLLFDEASYREMEFALKKVISGENKRVEELREILLGNTQPRFDSKTERKTPHSIFLKIKPAKKILQAQDVAIVHGPPGTGKTTTILAAIQEAVESNLSVLVCAPSNAAVDLLVEKLVDNGIETLRLGHPARIEEKILNQTLDAKTAFHASFRDSKNSEKRLINTSNLPSNTSEILAQRNVLSANSYTTMMREDSKQLEDYIRFDIFQKTKVFACTLVGASSYHLKGMNFDLVFIDEAAQGLEAATWIPILKAKKLVLAGDHCQLPPTIKSQTASKDGLAETLFEKVIQRKPIAAHMLQVQYRMPESIMGFSNSWFYKGNLIADESTKTHFFLRDENPLEWIDTAGSGFSDQLEAESLSTFNPEEARFACKYLNDLILQIGIAQFRQHEWNIGLIAPYGAQVRLLKRLILETYDFPNLKAFADMITIDTVDGFQGQERDLMLISLVRSNEKGEIGFLSDTRRMNVALTRAKRKLVIVGDSSTLTQHPFFDRLLAYFEEKNAYRSIWEFDLG</sequence>
<dbReference type="Pfam" id="PF13086">
    <property type="entry name" value="AAA_11"/>
    <property type="match status" value="1"/>
</dbReference>
<evidence type="ECO:0000256" key="1">
    <source>
        <dbReference type="ARBA" id="ARBA00007913"/>
    </source>
</evidence>
<dbReference type="GO" id="GO:0016787">
    <property type="term" value="F:hydrolase activity"/>
    <property type="evidence" value="ECO:0007669"/>
    <property type="project" value="UniProtKB-KW"/>
</dbReference>
<dbReference type="GO" id="GO:0005694">
    <property type="term" value="C:chromosome"/>
    <property type="evidence" value="ECO:0007669"/>
    <property type="project" value="UniProtKB-ARBA"/>
</dbReference>
<dbReference type="CDD" id="cd18808">
    <property type="entry name" value="SF1_C_Upf1"/>
    <property type="match status" value="1"/>
</dbReference>
<name>A0AAD5KED1_9CRUS</name>
<dbReference type="FunFam" id="3.40.50.300:FF:000326">
    <property type="entry name" value="P-loop containing nucleoside triphosphate hydrolase"/>
    <property type="match status" value="1"/>
</dbReference>
<dbReference type="InterPro" id="IPR050534">
    <property type="entry name" value="Coronavir_polyprotein_1ab"/>
</dbReference>
<dbReference type="Gene3D" id="2.40.30.270">
    <property type="match status" value="1"/>
</dbReference>
<keyword evidence="2" id="KW-0547">Nucleotide-binding</keyword>
<dbReference type="Pfam" id="PF13087">
    <property type="entry name" value="AAA_12"/>
    <property type="match status" value="1"/>
</dbReference>
<evidence type="ECO:0000256" key="4">
    <source>
        <dbReference type="ARBA" id="ARBA00022806"/>
    </source>
</evidence>
<proteinExistence type="inferred from homology"/>
<dbReference type="SMART" id="SM00382">
    <property type="entry name" value="AAA"/>
    <property type="match status" value="1"/>
</dbReference>
<dbReference type="InterPro" id="IPR003593">
    <property type="entry name" value="AAA+_ATPase"/>
</dbReference>
<dbReference type="InterPro" id="IPR041677">
    <property type="entry name" value="DNA2/NAM7_AAA_11"/>
</dbReference>
<dbReference type="SUPFAM" id="SSF52540">
    <property type="entry name" value="P-loop containing nucleoside triphosphate hydrolases"/>
    <property type="match status" value="1"/>
</dbReference>
<accession>A0AAD5KED1</accession>
<dbReference type="Proteomes" id="UP000820818">
    <property type="component" value="Unassembled WGS sequence"/>
</dbReference>
<evidence type="ECO:0000256" key="3">
    <source>
        <dbReference type="ARBA" id="ARBA00022801"/>
    </source>
</evidence>
<organism evidence="7 8">
    <name type="scientific">Daphnia sinensis</name>
    <dbReference type="NCBI Taxonomy" id="1820382"/>
    <lineage>
        <taxon>Eukaryota</taxon>
        <taxon>Metazoa</taxon>
        <taxon>Ecdysozoa</taxon>
        <taxon>Arthropoda</taxon>
        <taxon>Crustacea</taxon>
        <taxon>Branchiopoda</taxon>
        <taxon>Diplostraca</taxon>
        <taxon>Cladocera</taxon>
        <taxon>Anomopoda</taxon>
        <taxon>Daphniidae</taxon>
        <taxon>Daphnia</taxon>
        <taxon>Daphnia similis group</taxon>
    </lineage>
</organism>
<evidence type="ECO:0000259" key="6">
    <source>
        <dbReference type="SMART" id="SM00382"/>
    </source>
</evidence>
<feature type="domain" description="AAA+ ATPase" evidence="6">
    <location>
        <begin position="141"/>
        <end position="367"/>
    </location>
</feature>
<dbReference type="Gene3D" id="3.40.50.300">
    <property type="entry name" value="P-loop containing nucleotide triphosphate hydrolases"/>
    <property type="match status" value="2"/>
</dbReference>
<evidence type="ECO:0000256" key="5">
    <source>
        <dbReference type="ARBA" id="ARBA00022840"/>
    </source>
</evidence>
<evidence type="ECO:0000256" key="2">
    <source>
        <dbReference type="ARBA" id="ARBA00022741"/>
    </source>
</evidence>
<dbReference type="GO" id="GO:0043139">
    <property type="term" value="F:5'-3' DNA helicase activity"/>
    <property type="evidence" value="ECO:0007669"/>
    <property type="project" value="TreeGrafter"/>
</dbReference>
<dbReference type="InterPro" id="IPR027417">
    <property type="entry name" value="P-loop_NTPase"/>
</dbReference>
<dbReference type="EMBL" id="WJBH02000178">
    <property type="protein sequence ID" value="KAI9550152.1"/>
    <property type="molecule type" value="Genomic_DNA"/>
</dbReference>
<reference evidence="7" key="1">
    <citation type="submission" date="2022-05" db="EMBL/GenBank/DDBJ databases">
        <title>A multi-omics perspective on studying reproductive biology in Daphnia sinensis.</title>
        <authorList>
            <person name="Jia J."/>
        </authorList>
    </citation>
    <scope>NUCLEOTIDE SEQUENCE</scope>
    <source>
        <strain evidence="7">WSL</strain>
    </source>
</reference>
<dbReference type="PANTHER" id="PTHR43788">
    <property type="entry name" value="DNA2/NAM7 HELICASE FAMILY MEMBER"/>
    <property type="match status" value="1"/>
</dbReference>
<evidence type="ECO:0000313" key="8">
    <source>
        <dbReference type="Proteomes" id="UP000820818"/>
    </source>
</evidence>
<keyword evidence="5" id="KW-0067">ATP-binding</keyword>
<comment type="caution">
    <text evidence="7">The sequence shown here is derived from an EMBL/GenBank/DDBJ whole genome shotgun (WGS) entry which is preliminary data.</text>
</comment>
<dbReference type="PANTHER" id="PTHR43788:SF8">
    <property type="entry name" value="DNA-BINDING PROTEIN SMUBP-2"/>
    <property type="match status" value="1"/>
</dbReference>
<keyword evidence="4" id="KW-0347">Helicase</keyword>
<dbReference type="InterPro" id="IPR047187">
    <property type="entry name" value="SF1_C_Upf1"/>
</dbReference>
<dbReference type="GO" id="GO:0005524">
    <property type="term" value="F:ATP binding"/>
    <property type="evidence" value="ECO:0007669"/>
    <property type="project" value="UniProtKB-KW"/>
</dbReference>
<comment type="similarity">
    <text evidence="1">Belongs to the DNA2/NAM7 helicase family.</text>
</comment>
<keyword evidence="3" id="KW-0378">Hydrolase</keyword>
<keyword evidence="8" id="KW-1185">Reference proteome</keyword>
<evidence type="ECO:0000313" key="7">
    <source>
        <dbReference type="EMBL" id="KAI9550152.1"/>
    </source>
</evidence>
<dbReference type="InterPro" id="IPR041679">
    <property type="entry name" value="DNA2/NAM7-like_C"/>
</dbReference>
<gene>
    <name evidence="7" type="ORF">GHT06_003524</name>
</gene>
<dbReference type="AlphaFoldDB" id="A0AAD5KED1"/>
<protein>
    <submittedName>
        <fullName evidence="7">D-binding protein SMUBP-2</fullName>
    </submittedName>
</protein>